<gene>
    <name evidence="1" type="ORF">JIN84_15250</name>
</gene>
<dbReference type="Proteomes" id="UP000600139">
    <property type="component" value="Unassembled WGS sequence"/>
</dbReference>
<dbReference type="AlphaFoldDB" id="A0A934R8D8"/>
<comment type="caution">
    <text evidence="1">The sequence shown here is derived from an EMBL/GenBank/DDBJ whole genome shotgun (WGS) entry which is preliminary data.</text>
</comment>
<dbReference type="EMBL" id="JAENIK010000011">
    <property type="protein sequence ID" value="MBK1816979.1"/>
    <property type="molecule type" value="Genomic_DNA"/>
</dbReference>
<keyword evidence="2" id="KW-1185">Reference proteome</keyword>
<evidence type="ECO:0000313" key="2">
    <source>
        <dbReference type="Proteomes" id="UP000600139"/>
    </source>
</evidence>
<protein>
    <submittedName>
        <fullName evidence="1">Uncharacterized protein</fullName>
    </submittedName>
</protein>
<name>A0A934R8D8_9BACT</name>
<sequence>MKKNILIPTGAVVLGAVAFIAGRASIGDIPPVPERAGYLRINSAAPRPMPAIPAEITKSSRSAAPPQENVQSLLNQLARLSVKEDDAKTIRPVLVLLEQLSRMGPKPLPAIREFLASGADVSYLPAGGKRFRDIKPMMNALVPVCLRFALFDLVARIGGTEAEKVLSENLEITRNGLEIAFLSEMLDQMAPGSYRNASVAAATRLLVSGVPADRNLLFELMRNLGDTSYVATAQRQMIQPDGQVDRSALRYLHQAMGKQSVGLAVRSYQDPRLAEPGSKEPLARVALSYVGVDATALDLFHTALLDPALLPDQKRNLVEDLNEDGLSNRRAPTAEDLQIITKRYELTQAYLRQDYVQNDGVLNEAFREADKDLRKMLERAASPPNQ</sequence>
<proteinExistence type="predicted"/>
<dbReference type="RefSeq" id="WP_200351902.1">
    <property type="nucleotide sequence ID" value="NZ_BAABHZ010000006.1"/>
</dbReference>
<reference evidence="1" key="1">
    <citation type="submission" date="2021-01" db="EMBL/GenBank/DDBJ databases">
        <title>Modified the classification status of verrucomicrobia.</title>
        <authorList>
            <person name="Feng X."/>
        </authorList>
    </citation>
    <scope>NUCLEOTIDE SEQUENCE</scope>
    <source>
        <strain evidence="1">JCM 18052</strain>
    </source>
</reference>
<accession>A0A934R8D8</accession>
<organism evidence="1 2">
    <name type="scientific">Luteolibacter yonseiensis</name>
    <dbReference type="NCBI Taxonomy" id="1144680"/>
    <lineage>
        <taxon>Bacteria</taxon>
        <taxon>Pseudomonadati</taxon>
        <taxon>Verrucomicrobiota</taxon>
        <taxon>Verrucomicrobiia</taxon>
        <taxon>Verrucomicrobiales</taxon>
        <taxon>Verrucomicrobiaceae</taxon>
        <taxon>Luteolibacter</taxon>
    </lineage>
</organism>
<evidence type="ECO:0000313" key="1">
    <source>
        <dbReference type="EMBL" id="MBK1816979.1"/>
    </source>
</evidence>